<dbReference type="RefSeq" id="XP_018248952.1">
    <property type="nucleotide sequence ID" value="XM_018400713.1"/>
</dbReference>
<dbReference type="VEuPathDB" id="FungiDB:FOXG_20427"/>
<name>A0A0J9WQJ8_FUSO4</name>
<evidence type="ECO:0000313" key="1">
    <source>
        <dbReference type="EMBL" id="KNB10907.1"/>
    </source>
</evidence>
<dbReference type="EMBL" id="DS231709">
    <property type="protein sequence ID" value="KNB10907.1"/>
    <property type="molecule type" value="Genomic_DNA"/>
</dbReference>
<organism evidence="1 2">
    <name type="scientific">Fusarium oxysporum f. sp. lycopersici (strain 4287 / CBS 123668 / FGSC 9935 / NRRL 34936)</name>
    <name type="common">Fusarium vascular wilt of tomato</name>
    <dbReference type="NCBI Taxonomy" id="426428"/>
    <lineage>
        <taxon>Eukaryota</taxon>
        <taxon>Fungi</taxon>
        <taxon>Dikarya</taxon>
        <taxon>Ascomycota</taxon>
        <taxon>Pezizomycotina</taxon>
        <taxon>Sordariomycetes</taxon>
        <taxon>Hypocreomycetidae</taxon>
        <taxon>Hypocreales</taxon>
        <taxon>Nectriaceae</taxon>
        <taxon>Fusarium</taxon>
        <taxon>Fusarium oxysporum species complex</taxon>
    </lineage>
</organism>
<dbReference type="OrthoDB" id="4966003at2759"/>
<evidence type="ECO:0000313" key="2">
    <source>
        <dbReference type="Proteomes" id="UP000009097"/>
    </source>
</evidence>
<dbReference type="AlphaFoldDB" id="A0A0J9WQJ8"/>
<gene>
    <name evidence="1" type="ORF">FOXG_20427</name>
</gene>
<sequence>MDTINSQHPSPPVIKSCKICTALEKLFAGGDVQIQLERNEIYDESCTQHDSLFYWIERNYCGYLDRLQKARSYHIVADTN</sequence>
<reference evidence="1" key="2">
    <citation type="journal article" date="2010" name="Nature">
        <title>Comparative genomics reveals mobile pathogenicity chromosomes in Fusarium.</title>
        <authorList>
            <person name="Ma L.J."/>
            <person name="van der Does H.C."/>
            <person name="Borkovich K.A."/>
            <person name="Coleman J.J."/>
            <person name="Daboussi M.J."/>
            <person name="Di Pietro A."/>
            <person name="Dufresne M."/>
            <person name="Freitag M."/>
            <person name="Grabherr M."/>
            <person name="Henrissat B."/>
            <person name="Houterman P.M."/>
            <person name="Kang S."/>
            <person name="Shim W.B."/>
            <person name="Woloshuk C."/>
            <person name="Xie X."/>
            <person name="Xu J.R."/>
            <person name="Antoniw J."/>
            <person name="Baker S.E."/>
            <person name="Bluhm B.H."/>
            <person name="Breakspear A."/>
            <person name="Brown D.W."/>
            <person name="Butchko R.A."/>
            <person name="Chapman S."/>
            <person name="Coulson R."/>
            <person name="Coutinho P.M."/>
            <person name="Danchin E.G."/>
            <person name="Diener A."/>
            <person name="Gale L.R."/>
            <person name="Gardiner D.M."/>
            <person name="Goff S."/>
            <person name="Hammond-Kosack K.E."/>
            <person name="Hilburn K."/>
            <person name="Hua-Van A."/>
            <person name="Jonkers W."/>
            <person name="Kazan K."/>
            <person name="Kodira C.D."/>
            <person name="Koehrsen M."/>
            <person name="Kumar L."/>
            <person name="Lee Y.H."/>
            <person name="Li L."/>
            <person name="Manners J.M."/>
            <person name="Miranda-Saavedra D."/>
            <person name="Mukherjee M."/>
            <person name="Park G."/>
            <person name="Park J."/>
            <person name="Park S.Y."/>
            <person name="Proctor R.H."/>
            <person name="Regev A."/>
            <person name="Ruiz-Roldan M.C."/>
            <person name="Sain D."/>
            <person name="Sakthikumar S."/>
            <person name="Sykes S."/>
            <person name="Schwartz D.C."/>
            <person name="Turgeon B.G."/>
            <person name="Wapinski I."/>
            <person name="Yoder O."/>
            <person name="Young S."/>
            <person name="Zeng Q."/>
            <person name="Zhou S."/>
            <person name="Galagan J."/>
            <person name="Cuomo C.A."/>
            <person name="Kistler H.C."/>
            <person name="Rep M."/>
        </authorList>
    </citation>
    <scope>NUCLEOTIDE SEQUENCE [LARGE SCALE GENOMIC DNA]</scope>
    <source>
        <strain evidence="1">4287</strain>
    </source>
</reference>
<accession>A0A0J9WQJ8</accession>
<reference evidence="1" key="1">
    <citation type="submission" date="2007-04" db="EMBL/GenBank/DDBJ databases">
        <authorList>
            <consortium name="The Broad Institute Genome Sequencing Platform"/>
            <person name="Birren B."/>
            <person name="Lander E."/>
            <person name="Galagan J."/>
            <person name="Nusbaum C."/>
            <person name="Devon K."/>
            <person name="Ma L.-J."/>
            <person name="Jaffe D."/>
            <person name="Butler J."/>
            <person name="Alvarez P."/>
            <person name="Gnerre S."/>
            <person name="Grabherr M."/>
            <person name="Kleber M."/>
            <person name="Mauceli E."/>
            <person name="Brockman W."/>
            <person name="MacCallum I.A."/>
            <person name="Young S."/>
            <person name="LaButti K."/>
            <person name="DeCaprio D."/>
            <person name="Crawford M."/>
            <person name="Koehrsen M."/>
            <person name="Engels R."/>
            <person name="Montgomery P."/>
            <person name="Pearson M."/>
            <person name="Howarth C."/>
            <person name="Larson L."/>
            <person name="White J."/>
            <person name="O'Leary S."/>
            <person name="Kodira C."/>
            <person name="Zeng Q."/>
            <person name="Yandava C."/>
            <person name="Alvarado L."/>
            <person name="Kistler C."/>
            <person name="Shim W.-B."/>
            <person name="Kang S."/>
            <person name="Woloshuk C."/>
        </authorList>
    </citation>
    <scope>NUCLEOTIDE SEQUENCE</scope>
    <source>
        <strain evidence="1">4287</strain>
    </source>
</reference>
<proteinExistence type="predicted"/>
<dbReference type="GeneID" id="28961133"/>
<dbReference type="Proteomes" id="UP000009097">
    <property type="component" value="Unassembled WGS sequence"/>
</dbReference>
<protein>
    <submittedName>
        <fullName evidence="1">Uncharacterized protein</fullName>
    </submittedName>
</protein>
<dbReference type="KEGG" id="fox:FOXG_20427"/>